<dbReference type="PRINTS" id="PR00080">
    <property type="entry name" value="SDRFAMILY"/>
</dbReference>
<gene>
    <name evidence="9" type="ORF">BGAL_0471g00030</name>
</gene>
<dbReference type="AlphaFoldDB" id="A0A4S8QL24"/>
<keyword evidence="5" id="KW-0843">Virulence</keyword>
<evidence type="ECO:0000256" key="5">
    <source>
        <dbReference type="ARBA" id="ARBA00023026"/>
    </source>
</evidence>
<comment type="caution">
    <text evidence="9">The sequence shown here is derived from an EMBL/GenBank/DDBJ whole genome shotgun (WGS) entry which is preliminary data.</text>
</comment>
<keyword evidence="4" id="KW-0560">Oxidoreductase</keyword>
<dbReference type="InterPro" id="IPR002347">
    <property type="entry name" value="SDR_fam"/>
</dbReference>
<evidence type="ECO:0000256" key="3">
    <source>
        <dbReference type="ARBA" id="ARBA00022857"/>
    </source>
</evidence>
<comment type="pathway">
    <text evidence="1">Hormone biosynthesis.</text>
</comment>
<dbReference type="PANTHER" id="PTHR48107:SF7">
    <property type="entry name" value="RE15974P"/>
    <property type="match status" value="1"/>
</dbReference>
<dbReference type="FunFam" id="3.40.50.720:FF:000084">
    <property type="entry name" value="Short-chain dehydrogenase reductase"/>
    <property type="match status" value="1"/>
</dbReference>
<dbReference type="PANTHER" id="PTHR48107">
    <property type="entry name" value="NADPH-DEPENDENT ALDEHYDE REDUCTASE-LIKE PROTEIN, CHLOROPLASTIC-RELATED"/>
    <property type="match status" value="1"/>
</dbReference>
<dbReference type="Gene3D" id="3.40.50.720">
    <property type="entry name" value="NAD(P)-binding Rossmann-like Domain"/>
    <property type="match status" value="1"/>
</dbReference>
<evidence type="ECO:0000256" key="8">
    <source>
        <dbReference type="ARBA" id="ARBA00074993"/>
    </source>
</evidence>
<keyword evidence="3" id="KW-0521">NADP</keyword>
<dbReference type="PRINTS" id="PR00081">
    <property type="entry name" value="GDHRDH"/>
</dbReference>
<evidence type="ECO:0000313" key="10">
    <source>
        <dbReference type="Proteomes" id="UP000308671"/>
    </source>
</evidence>
<comment type="similarity">
    <text evidence="2">Belongs to the short-chain dehydrogenases/reductases (SDR) family.</text>
</comment>
<dbReference type="SUPFAM" id="SSF51735">
    <property type="entry name" value="NAD(P)-binding Rossmann-fold domains"/>
    <property type="match status" value="1"/>
</dbReference>
<organism evidence="9 10">
    <name type="scientific">Botrytis galanthina</name>
    <dbReference type="NCBI Taxonomy" id="278940"/>
    <lineage>
        <taxon>Eukaryota</taxon>
        <taxon>Fungi</taxon>
        <taxon>Dikarya</taxon>
        <taxon>Ascomycota</taxon>
        <taxon>Pezizomycotina</taxon>
        <taxon>Leotiomycetes</taxon>
        <taxon>Helotiales</taxon>
        <taxon>Sclerotiniaceae</taxon>
        <taxon>Botrytis</taxon>
    </lineage>
</organism>
<dbReference type="InterPro" id="IPR036291">
    <property type="entry name" value="NAD(P)-bd_dom_sf"/>
</dbReference>
<dbReference type="EMBL" id="PQXL01000470">
    <property type="protein sequence ID" value="THV45593.1"/>
    <property type="molecule type" value="Genomic_DNA"/>
</dbReference>
<evidence type="ECO:0000256" key="2">
    <source>
        <dbReference type="ARBA" id="ARBA00006484"/>
    </source>
</evidence>
<evidence type="ECO:0000256" key="1">
    <source>
        <dbReference type="ARBA" id="ARBA00004972"/>
    </source>
</evidence>
<accession>A0A4S8QL24</accession>
<dbReference type="GO" id="GO:0009688">
    <property type="term" value="P:abscisic acid biosynthetic process"/>
    <property type="evidence" value="ECO:0007669"/>
    <property type="project" value="UniProtKB-ARBA"/>
</dbReference>
<dbReference type="Pfam" id="PF13561">
    <property type="entry name" value="adh_short_C2"/>
    <property type="match status" value="1"/>
</dbReference>
<dbReference type="OrthoDB" id="47007at2759"/>
<dbReference type="GO" id="GO:0016614">
    <property type="term" value="F:oxidoreductase activity, acting on CH-OH group of donors"/>
    <property type="evidence" value="ECO:0007669"/>
    <property type="project" value="UniProtKB-ARBA"/>
</dbReference>
<evidence type="ECO:0000256" key="6">
    <source>
        <dbReference type="ARBA" id="ARBA00068707"/>
    </source>
</evidence>
<keyword evidence="10" id="KW-1185">Reference proteome</keyword>
<evidence type="ECO:0000256" key="4">
    <source>
        <dbReference type="ARBA" id="ARBA00023002"/>
    </source>
</evidence>
<dbReference type="Proteomes" id="UP000308671">
    <property type="component" value="Unassembled WGS sequence"/>
</dbReference>
<proteinExistence type="inferred from homology"/>
<reference evidence="9 10" key="1">
    <citation type="submission" date="2017-12" db="EMBL/GenBank/DDBJ databases">
        <title>Comparative genomics of Botrytis spp.</title>
        <authorList>
            <person name="Valero-Jimenez C.A."/>
            <person name="Tapia P."/>
            <person name="Veloso J."/>
            <person name="Silva-Moreno E."/>
            <person name="Staats M."/>
            <person name="Valdes J.H."/>
            <person name="Van Kan J.A.L."/>
        </authorList>
    </citation>
    <scope>NUCLEOTIDE SEQUENCE [LARGE SCALE GENOMIC DNA]</scope>
    <source>
        <strain evidence="9 10">MUCL435</strain>
    </source>
</reference>
<evidence type="ECO:0000256" key="7">
    <source>
        <dbReference type="ARBA" id="ARBA00069153"/>
    </source>
</evidence>
<sequence>MSNLSSTLLKSLARSRKVAIVSGSSSGIGAAIARELSLRGASVVINYPSQTERIAAEAVFESLKGNSKSILVEADLSTIAGPSKLVEAAVAEFGKIDILVNNAGIVMPNRIDDEDDESVLNIWDRVVALNGRGTLLLTRAVLKHLAPSNSRIINISSSTSRNPDPNISIYAGTKGMIDSFTRCWARDLPRRYGCTVNTVAPGPVATESMQAALPHALEAIMKVCEETPVAPRMAEPFEVAWTVAMLCEDNAGWLNGLYVPVTGGSILS</sequence>
<protein>
    <recommendedName>
        <fullName evidence="6">Short-chain dehydrogenase/reductase ABA4</fullName>
    </recommendedName>
    <alternativeName>
        <fullName evidence="8">Abscisic acid biosynthesis cluster protein 4</fullName>
    </alternativeName>
    <alternativeName>
        <fullName evidence="7">Short-chain dehydrogenase/reductase aba4</fullName>
    </alternativeName>
</protein>
<name>A0A4S8QL24_9HELO</name>
<evidence type="ECO:0000313" key="9">
    <source>
        <dbReference type="EMBL" id="THV45593.1"/>
    </source>
</evidence>